<feature type="chain" id="PRO_5030154188" evidence="1">
    <location>
        <begin position="29"/>
        <end position="838"/>
    </location>
</feature>
<sequence>MRTTLKAQAIRLIAVFLLITASTTTVKAQISQHPELYKVKEFHNYESDGGAYYCFTDAQYYQGKLYGVYINNNGPSAVCLTAFEVNGETQTMKQSTIGETNKKEIRLNEFGVYQDAEIIVYRNRFYVLWKNNTNGQIWIGEVDMKKGEYKKTRMLDDGKTYANFAATIYRDKICVILHRRTNKKLQVYQYGDPELNSGWDWCGTVRNAGHDNIELKGSTGISMEYDPDDHWDATSWYGYDDTEKKNVEKLIVGRLKSGAFEAFSYSGEYGKDNTWPSKWEEYAHHDIGRSKTFSLKLIQADIEGYAADNTNGYKASSNPLIFSYCSYDGKGTGEHFLKKFYPGSNSFAADAPIYTDLPYGYTAVATAADPTTETAPGGGLYYKQYIYLLRGNQQPYHWFKHSYVASIRSNEIVERRSSFNDEKALFGNSELRNLVRLVGIIEGPPPTVVDNNEWFGDLGVASSLAFTMGSGTSNSVSRLYKSDLKCSFGPHTDKLTAAFGGGYSFQKQHEEVTSQSESITVTFEANDTADYRAIALYSVPILTRCDLEYLSPTRRQSVRMPIFSYTYMTRQSIKQVEVPLDLEPFRIDNPSKLGDWEAREILTMTASEPNVSKSVNFSLNSERIDMTLETSGTISDSQTKGAISLMDLKFPFFQLENQSSWEWTDQTTATTSQGISASYSKIRRTDKHVRPEETAESFSSTLYLLTAEKSNTLRDQYYPKLLERKISFGTDTFPFMVNSDKPFVLAWDINNITYVRGDVSITGNEVVTADEPLSIRFLDGMLTVDCLPGATVNVYSMNGTLAGHQQAVSGKAIFSLPGHLYTVEVVTERYRKVQKVVR</sequence>
<gene>
    <name evidence="2" type="ORF">GKD68_02665</name>
</gene>
<proteinExistence type="predicted"/>
<comment type="caution">
    <text evidence="2">The sequence shown here is derived from an EMBL/GenBank/DDBJ whole genome shotgun (WGS) entry which is preliminary data.</text>
</comment>
<dbReference type="Proteomes" id="UP000432516">
    <property type="component" value="Unassembled WGS sequence"/>
</dbReference>
<dbReference type="RefSeq" id="WP_154395547.1">
    <property type="nucleotide sequence ID" value="NZ_CAJSZN010000007.1"/>
</dbReference>
<dbReference type="AlphaFoldDB" id="A0A6I2NHL1"/>
<evidence type="ECO:0000256" key="1">
    <source>
        <dbReference type="SAM" id="SignalP"/>
    </source>
</evidence>
<organism evidence="2 3">
    <name type="scientific">Parabacteroides distasonis</name>
    <dbReference type="NCBI Taxonomy" id="823"/>
    <lineage>
        <taxon>Bacteria</taxon>
        <taxon>Pseudomonadati</taxon>
        <taxon>Bacteroidota</taxon>
        <taxon>Bacteroidia</taxon>
        <taxon>Bacteroidales</taxon>
        <taxon>Tannerellaceae</taxon>
        <taxon>Parabacteroides</taxon>
    </lineage>
</organism>
<reference evidence="2 3" key="1">
    <citation type="journal article" date="2019" name="Nat. Med.">
        <title>A library of human gut bacterial isolates paired with longitudinal multiomics data enables mechanistic microbiome research.</title>
        <authorList>
            <person name="Poyet M."/>
            <person name="Groussin M."/>
            <person name="Gibbons S.M."/>
            <person name="Avila-Pacheco J."/>
            <person name="Jiang X."/>
            <person name="Kearney S.M."/>
            <person name="Perrotta A.R."/>
            <person name="Berdy B."/>
            <person name="Zhao S."/>
            <person name="Lieberman T.D."/>
            <person name="Swanson P.K."/>
            <person name="Smith M."/>
            <person name="Roesemann S."/>
            <person name="Alexander J.E."/>
            <person name="Rich S.A."/>
            <person name="Livny J."/>
            <person name="Vlamakis H."/>
            <person name="Clish C."/>
            <person name="Bullock K."/>
            <person name="Deik A."/>
            <person name="Scott J."/>
            <person name="Pierce K.A."/>
            <person name="Xavier R.J."/>
            <person name="Alm E.J."/>
        </authorList>
    </citation>
    <scope>NUCLEOTIDE SEQUENCE [LARGE SCALE GENOMIC DNA]</scope>
    <source>
        <strain evidence="2 3">BIOML-A2</strain>
    </source>
</reference>
<dbReference type="EMBL" id="WKNE01000002">
    <property type="protein sequence ID" value="MRZ53654.1"/>
    <property type="molecule type" value="Genomic_DNA"/>
</dbReference>
<protein>
    <submittedName>
        <fullName evidence="2">Uncharacterized protein</fullName>
    </submittedName>
</protein>
<keyword evidence="1" id="KW-0732">Signal</keyword>
<feature type="signal peptide" evidence="1">
    <location>
        <begin position="1"/>
        <end position="28"/>
    </location>
</feature>
<evidence type="ECO:0000313" key="3">
    <source>
        <dbReference type="Proteomes" id="UP000432516"/>
    </source>
</evidence>
<accession>A0A6I2NHL1</accession>
<evidence type="ECO:0000313" key="2">
    <source>
        <dbReference type="EMBL" id="MRZ53654.1"/>
    </source>
</evidence>
<name>A0A6I2NHL1_PARDI</name>